<proteinExistence type="predicted"/>
<dbReference type="EMBL" id="QFQP01000075">
    <property type="protein sequence ID" value="PZR03695.1"/>
    <property type="molecule type" value="Genomic_DNA"/>
</dbReference>
<comment type="caution">
    <text evidence="1">The sequence shown here is derived from an EMBL/GenBank/DDBJ whole genome shotgun (WGS) entry which is preliminary data.</text>
</comment>
<evidence type="ECO:0000313" key="1">
    <source>
        <dbReference type="EMBL" id="PZR03695.1"/>
    </source>
</evidence>
<evidence type="ECO:0000313" key="2">
    <source>
        <dbReference type="Proteomes" id="UP000249061"/>
    </source>
</evidence>
<dbReference type="Proteomes" id="UP000249061">
    <property type="component" value="Unassembled WGS sequence"/>
</dbReference>
<name>A0A2W5SWJ4_9BACT</name>
<sequence length="357" mass="39000">MLLLSSCFNPDDLIPIHGSAQPGQRVELARAPFCLREMKTFKETNAADDGTFVFEVFRAQAQHLGNSSSYCLRTRTRFPSGVRAEADIGSLDTAAQLPPFVDWRPHFTYDAGTFQFDGVDAGSEFPAHHSAEMTCSDGGVLWRQSELKFGIDGTRLEPLNVDERLLREFPGVVKLEARYGERFDYSWVPSALEMTSVLTRAADEVAFETSNAPPSRDMPCDEVPSPCPLTDGLVEDALLPRGTNVLTIRFATPLTPSLLVARKLLVFGEPDQRFLADGGVVVVPSMRVTGLSSGGEEVELARHDLFIDPAQGYSPLPDGGFVVPGSNFAVPLDAGVSFTGIRLRASSFHRVREVSVF</sequence>
<dbReference type="AlphaFoldDB" id="A0A2W5SWJ4"/>
<protein>
    <submittedName>
        <fullName evidence="1">Uncharacterized protein</fullName>
    </submittedName>
</protein>
<accession>A0A2W5SWJ4</accession>
<organism evidence="1 2">
    <name type="scientific">Archangium gephyra</name>
    <dbReference type="NCBI Taxonomy" id="48"/>
    <lineage>
        <taxon>Bacteria</taxon>
        <taxon>Pseudomonadati</taxon>
        <taxon>Myxococcota</taxon>
        <taxon>Myxococcia</taxon>
        <taxon>Myxococcales</taxon>
        <taxon>Cystobacterineae</taxon>
        <taxon>Archangiaceae</taxon>
        <taxon>Archangium</taxon>
    </lineage>
</organism>
<gene>
    <name evidence="1" type="ORF">DI536_35585</name>
</gene>
<reference evidence="1 2" key="1">
    <citation type="submission" date="2017-08" db="EMBL/GenBank/DDBJ databases">
        <title>Infants hospitalized years apart are colonized by the same room-sourced microbial strains.</title>
        <authorList>
            <person name="Brooks B."/>
            <person name="Olm M.R."/>
            <person name="Firek B.A."/>
            <person name="Baker R."/>
            <person name="Thomas B.C."/>
            <person name="Morowitz M.J."/>
            <person name="Banfield J.F."/>
        </authorList>
    </citation>
    <scope>NUCLEOTIDE SEQUENCE [LARGE SCALE GENOMIC DNA]</scope>
    <source>
        <strain evidence="1">S2_003_000_R2_14</strain>
    </source>
</reference>